<dbReference type="GO" id="GO:0005886">
    <property type="term" value="C:plasma membrane"/>
    <property type="evidence" value="ECO:0007669"/>
    <property type="project" value="TreeGrafter"/>
</dbReference>
<evidence type="ECO:0000256" key="8">
    <source>
        <dbReference type="ARBA" id="ARBA00022679"/>
    </source>
</evidence>
<dbReference type="PROSITE" id="PS51094">
    <property type="entry name" value="PTS_EIIA_TYPE_2"/>
    <property type="match status" value="1"/>
</dbReference>
<organism evidence="17 18">
    <name type="scientific">Salmonella enterica subsp. arizonae</name>
    <dbReference type="NCBI Taxonomy" id="59203"/>
    <lineage>
        <taxon>Bacteria</taxon>
        <taxon>Pseudomonadati</taxon>
        <taxon>Pseudomonadota</taxon>
        <taxon>Gammaproteobacteria</taxon>
        <taxon>Enterobacterales</taxon>
        <taxon>Enterobacteriaceae</taxon>
        <taxon>Salmonella</taxon>
    </lineage>
</organism>
<dbReference type="GO" id="GO:0090563">
    <property type="term" value="F:protein-phosphocysteine-sugar phosphotransferase activity"/>
    <property type="evidence" value="ECO:0007669"/>
    <property type="project" value="TreeGrafter"/>
</dbReference>
<keyword evidence="4" id="KW-0813">Transport</keyword>
<evidence type="ECO:0000313" key="16">
    <source>
        <dbReference type="EMBL" id="KAA8662552.1"/>
    </source>
</evidence>
<reference evidence="16 19" key="2">
    <citation type="submission" date="2019-09" db="EMBL/GenBank/DDBJ databases">
        <title>Draft genome sequence of various Type strains from the CCUG.</title>
        <authorList>
            <person name="Pineiro-Iglesias B."/>
            <person name="Tunovic T."/>
            <person name="Unosson C."/>
            <person name="Inganas E."/>
            <person name="Ohlen M."/>
            <person name="Cardew S."/>
            <person name="Jensie-Markopoulos S."/>
            <person name="Salva-Serra F."/>
            <person name="Jaen-Luchoro D."/>
            <person name="Karlsson R."/>
            <person name="Svensson-Stadler L."/>
            <person name="Chun J."/>
            <person name="Moore E."/>
        </authorList>
    </citation>
    <scope>NUCLEOTIDE SEQUENCE [LARGE SCALE GENOMIC DNA]</scope>
    <source>
        <strain evidence="16 19">CCUG 6322T</strain>
    </source>
</reference>
<evidence type="ECO:0000256" key="11">
    <source>
        <dbReference type="ARBA" id="ARBA00041607"/>
    </source>
</evidence>
<keyword evidence="7" id="KW-0762">Sugar transport</keyword>
<dbReference type="AlphaFoldDB" id="A0A379T9U6"/>
<dbReference type="InterPro" id="IPR050893">
    <property type="entry name" value="Sugar_PTS"/>
</dbReference>
<evidence type="ECO:0000256" key="7">
    <source>
        <dbReference type="ARBA" id="ARBA00022597"/>
    </source>
</evidence>
<dbReference type="NCBIfam" id="NF008319">
    <property type="entry name" value="PRK11109.1"/>
    <property type="match status" value="1"/>
</dbReference>
<dbReference type="Gene3D" id="3.40.930.10">
    <property type="entry name" value="Mannitol-specific EII, Chain A"/>
    <property type="match status" value="1"/>
</dbReference>
<evidence type="ECO:0000313" key="19">
    <source>
        <dbReference type="Proteomes" id="UP000322837"/>
    </source>
</evidence>
<dbReference type="GO" id="GO:0016301">
    <property type="term" value="F:kinase activity"/>
    <property type="evidence" value="ECO:0007669"/>
    <property type="project" value="UniProtKB-KW"/>
</dbReference>
<dbReference type="Proteomes" id="UP000322837">
    <property type="component" value="Unassembled WGS sequence"/>
</dbReference>
<dbReference type="InterPro" id="IPR001020">
    <property type="entry name" value="PTS_HPr_His_P_site"/>
</dbReference>
<dbReference type="GO" id="GO:0005737">
    <property type="term" value="C:cytoplasm"/>
    <property type="evidence" value="ECO:0007669"/>
    <property type="project" value="UniProtKB-SubCell"/>
</dbReference>
<evidence type="ECO:0000259" key="14">
    <source>
        <dbReference type="PROSITE" id="PS51094"/>
    </source>
</evidence>
<reference evidence="17 18" key="1">
    <citation type="submission" date="2018-06" db="EMBL/GenBank/DDBJ databases">
        <authorList>
            <consortium name="Pathogen Informatics"/>
            <person name="Doyle S."/>
        </authorList>
    </citation>
    <scope>NUCLEOTIDE SEQUENCE [LARGE SCALE GENOMIC DNA]</scope>
    <source>
        <strain evidence="17 18">NCTC8297</strain>
    </source>
</reference>
<dbReference type="InterPro" id="IPR002178">
    <property type="entry name" value="PTS_EIIA_type-2_dom"/>
</dbReference>
<dbReference type="EMBL" id="UGXG01000002">
    <property type="protein sequence ID" value="SUG46896.1"/>
    <property type="molecule type" value="Genomic_DNA"/>
</dbReference>
<evidence type="ECO:0000256" key="6">
    <source>
        <dbReference type="ARBA" id="ARBA00022553"/>
    </source>
</evidence>
<dbReference type="CDD" id="cd00367">
    <property type="entry name" value="PTS-HPr_like"/>
    <property type="match status" value="1"/>
</dbReference>
<dbReference type="GO" id="GO:0009401">
    <property type="term" value="P:phosphoenolpyruvate-dependent sugar phosphotransferase system"/>
    <property type="evidence" value="ECO:0007669"/>
    <property type="project" value="UniProtKB-KW"/>
</dbReference>
<keyword evidence="8" id="KW-0808">Transferase</keyword>
<comment type="subcellular location">
    <subcellularLocation>
        <location evidence="2">Cytoplasm</location>
    </subcellularLocation>
</comment>
<evidence type="ECO:0000259" key="15">
    <source>
        <dbReference type="PROSITE" id="PS51350"/>
    </source>
</evidence>
<dbReference type="NCBIfam" id="TIGR01003">
    <property type="entry name" value="PTS_HPr_family"/>
    <property type="match status" value="1"/>
</dbReference>
<dbReference type="RefSeq" id="WP_080161316.1">
    <property type="nucleotide sequence ID" value="NZ_CBCSDD010000013.1"/>
</dbReference>
<dbReference type="FunFam" id="3.30.1340.10:FF:000005">
    <property type="entry name" value="Fructose-specific PTS system IIA component"/>
    <property type="match status" value="1"/>
</dbReference>
<dbReference type="InterPro" id="IPR000032">
    <property type="entry name" value="HPr-like"/>
</dbReference>
<evidence type="ECO:0000256" key="9">
    <source>
        <dbReference type="ARBA" id="ARBA00022683"/>
    </source>
</evidence>
<dbReference type="PROSITE" id="PS51350">
    <property type="entry name" value="PTS_HPR_DOM"/>
    <property type="match status" value="1"/>
</dbReference>
<evidence type="ECO:0000256" key="4">
    <source>
        <dbReference type="ARBA" id="ARBA00022448"/>
    </source>
</evidence>
<evidence type="ECO:0000256" key="2">
    <source>
        <dbReference type="ARBA" id="ARBA00004496"/>
    </source>
</evidence>
<dbReference type="PRINTS" id="PR00107">
    <property type="entry name" value="PHOSPHOCPHPR"/>
</dbReference>
<dbReference type="EMBL" id="VXJW01000010">
    <property type="protein sequence ID" value="KAA8662552.1"/>
    <property type="molecule type" value="Genomic_DNA"/>
</dbReference>
<evidence type="ECO:0000256" key="12">
    <source>
        <dbReference type="ARBA" id="ARBA00041999"/>
    </source>
</evidence>
<dbReference type="Gene3D" id="3.30.1340.10">
    <property type="entry name" value="HPr-like"/>
    <property type="match status" value="1"/>
</dbReference>
<accession>A0A379T9U6</accession>
<dbReference type="PANTHER" id="PTHR30181">
    <property type="entry name" value="MANNITOL PERMEASE IIC COMPONENT"/>
    <property type="match status" value="1"/>
</dbReference>
<feature type="domain" description="HPr" evidence="15">
    <location>
        <begin position="285"/>
        <end position="375"/>
    </location>
</feature>
<dbReference type="SUPFAM" id="SSF55804">
    <property type="entry name" value="Phoshotransferase/anion transport protein"/>
    <property type="match status" value="2"/>
</dbReference>
<dbReference type="InterPro" id="IPR002114">
    <property type="entry name" value="PTS_HPr_Ser_P_site"/>
</dbReference>
<keyword evidence="6" id="KW-0597">Phosphoprotein</keyword>
<feature type="domain" description="PTS EIIA type-2" evidence="14">
    <location>
        <begin position="2"/>
        <end position="142"/>
    </location>
</feature>
<dbReference type="Pfam" id="PF00359">
    <property type="entry name" value="PTS_EIIA_2"/>
    <property type="match status" value="1"/>
</dbReference>
<keyword evidence="5" id="KW-0963">Cytoplasm</keyword>
<sequence>MFQLSVQDIHPGEQAGNKEEAIRQIAAALAQAGNVAGGYVDGMLAREQQTSTFLGNGIAIPHGTTDTRDQVLKTGVQVFQFPQGVIWGEGQVAYVAIGIAASSDEHLGLLRQLTHVLSDDSVAEQLKSATTAEELRALLMGEKQSEQLKLDNETMTLDVIASSLVTLQALNAARLKEAGAVDAAFVAKTINDSPMNLGQGIWLNDSAEGNLRSAVAVSRATQAFDVEGEKAALLVTVAMNDEQPIAVLKRLGDLLLNNKGDRLLNADAATLLALLTIDDALTDDVLSAEFVVRNEHGLHARPGTMLVNTIKQFNSEITVTNLDGTGKPANGRSLMKVVALGVKKGHRLRFTAQGEDAEQALKAIGDAIAAGLGEGA</sequence>
<name>A0A379T9U6_SALER</name>
<dbReference type="InterPro" id="IPR035895">
    <property type="entry name" value="HPr-like_sf"/>
</dbReference>
<evidence type="ECO:0000256" key="3">
    <source>
        <dbReference type="ARBA" id="ARBA00015565"/>
    </source>
</evidence>
<evidence type="ECO:0000256" key="5">
    <source>
        <dbReference type="ARBA" id="ARBA00022490"/>
    </source>
</evidence>
<dbReference type="Proteomes" id="UP000254741">
    <property type="component" value="Unassembled WGS sequence"/>
</dbReference>
<proteinExistence type="predicted"/>
<dbReference type="FunFam" id="3.40.930.10:FF:000006">
    <property type="entry name" value="Fructose-specific PTS system IIA component"/>
    <property type="match status" value="1"/>
</dbReference>
<evidence type="ECO:0000313" key="17">
    <source>
        <dbReference type="EMBL" id="SUG46896.1"/>
    </source>
</evidence>
<evidence type="ECO:0000313" key="18">
    <source>
        <dbReference type="Proteomes" id="UP000254741"/>
    </source>
</evidence>
<evidence type="ECO:0000256" key="13">
    <source>
        <dbReference type="ARBA" id="ARBA00043082"/>
    </source>
</evidence>
<protein>
    <recommendedName>
        <fullName evidence="3">Multiphosphoryl transfer protein</fullName>
    </recommendedName>
    <alternativeName>
        <fullName evidence="13">Diphosphoryl transfer protein</fullName>
    </alternativeName>
    <alternativeName>
        <fullName evidence="12">Phosphotransferase FPr protein</fullName>
    </alternativeName>
    <alternativeName>
        <fullName evidence="11">Pseudo-HPr</fullName>
    </alternativeName>
</protein>
<dbReference type="PROSITE" id="PS00372">
    <property type="entry name" value="PTS_EIIA_TYPE_2_HIS"/>
    <property type="match status" value="1"/>
</dbReference>
<comment type="function">
    <text evidence="1">The phosphoenolpyruvate-dependent sugar phosphotransferase system (sugar PTS), a major carbohydrate active transport system, catalyzes the phosphorylation of incoming sugar substrates concomitantly with their translocation across the cell membrane. The enzyme II FruAB PTS system is involved in fructose transport.</text>
</comment>
<dbReference type="Pfam" id="PF00381">
    <property type="entry name" value="PTS-HPr"/>
    <property type="match status" value="1"/>
</dbReference>
<dbReference type="PANTHER" id="PTHR30181:SF3">
    <property type="entry name" value="MULTIPHOSPHORYL TRANSFER PROTEIN"/>
    <property type="match status" value="1"/>
</dbReference>
<evidence type="ECO:0000256" key="1">
    <source>
        <dbReference type="ARBA" id="ARBA00003136"/>
    </source>
</evidence>
<gene>
    <name evidence="17" type="primary">fruB</name>
    <name evidence="16" type="ORF">F4V61_17645</name>
    <name evidence="17" type="ORF">NCTC8297_02135</name>
</gene>
<dbReference type="SUPFAM" id="SSF55594">
    <property type="entry name" value="HPr-like"/>
    <property type="match status" value="1"/>
</dbReference>
<dbReference type="InterPro" id="IPR016152">
    <property type="entry name" value="PTrfase/Anion_transptr"/>
</dbReference>
<dbReference type="PROSITE" id="PS00589">
    <property type="entry name" value="PTS_HPR_SER"/>
    <property type="match status" value="1"/>
</dbReference>
<dbReference type="PROSITE" id="PS00369">
    <property type="entry name" value="PTS_HPR_HIS"/>
    <property type="match status" value="1"/>
</dbReference>
<evidence type="ECO:0000256" key="10">
    <source>
        <dbReference type="ARBA" id="ARBA00022777"/>
    </source>
</evidence>
<dbReference type="CDD" id="cd00211">
    <property type="entry name" value="PTS_IIA_fru"/>
    <property type="match status" value="1"/>
</dbReference>
<keyword evidence="9" id="KW-0598">Phosphotransferase system</keyword>
<keyword evidence="10" id="KW-0418">Kinase</keyword>